<evidence type="ECO:0008006" key="3">
    <source>
        <dbReference type="Google" id="ProtNLM"/>
    </source>
</evidence>
<name>A0A2U9IN60_9CREN</name>
<organism evidence="1 2">
    <name type="scientific">Acidianus sulfidivorans JP7</name>
    <dbReference type="NCBI Taxonomy" id="619593"/>
    <lineage>
        <taxon>Archaea</taxon>
        <taxon>Thermoproteota</taxon>
        <taxon>Thermoprotei</taxon>
        <taxon>Sulfolobales</taxon>
        <taxon>Sulfolobaceae</taxon>
        <taxon>Acidianus</taxon>
    </lineage>
</organism>
<dbReference type="EMBL" id="CP029288">
    <property type="protein sequence ID" value="AWR97450.1"/>
    <property type="molecule type" value="Genomic_DNA"/>
</dbReference>
<proteinExistence type="predicted"/>
<dbReference type="KEGG" id="asul:DFR86_07740"/>
<dbReference type="Proteomes" id="UP000248410">
    <property type="component" value="Chromosome"/>
</dbReference>
<gene>
    <name evidence="1" type="ORF">DFR86_07740</name>
</gene>
<sequence>MSYTAIDDPDVDIITTNRDIKIFIDLRGKGLEVDKLLLRADNLHIYIYDPISNTIIKIVNLPDAIEPLTLTVNQRNDTIALTVKKISY</sequence>
<dbReference type="AlphaFoldDB" id="A0A2U9IN60"/>
<evidence type="ECO:0000313" key="2">
    <source>
        <dbReference type="Proteomes" id="UP000248410"/>
    </source>
</evidence>
<keyword evidence="2" id="KW-1185">Reference proteome</keyword>
<reference evidence="1 2" key="1">
    <citation type="submission" date="2018-05" db="EMBL/GenBank/DDBJ databases">
        <title>Complete Genome Sequences of Extremely Thermoacidophilic, Metal-Mobilizing Type-Strain Members of the Archaeal Family Sulfolobaceae: Acidianus brierleyi DSM-1651T, Acidianus sulfidivorans DSM-18786T, Metallosphaera hakonensis DSM-7519T, and Metallosphaera prunae DSM-10039T.</title>
        <authorList>
            <person name="Counts J.A."/>
            <person name="Kelly R.M."/>
        </authorList>
    </citation>
    <scope>NUCLEOTIDE SEQUENCE [LARGE SCALE GENOMIC DNA]</scope>
    <source>
        <strain evidence="1 2">JP7</strain>
    </source>
</reference>
<accession>A0A2U9IN60</accession>
<protein>
    <recommendedName>
        <fullName evidence="3">ArsA HSP20-like domain-containing protein</fullName>
    </recommendedName>
</protein>
<evidence type="ECO:0000313" key="1">
    <source>
        <dbReference type="EMBL" id="AWR97450.1"/>
    </source>
</evidence>